<keyword evidence="2" id="KW-1185">Reference proteome</keyword>
<proteinExistence type="predicted"/>
<dbReference type="Proteomes" id="UP001304650">
    <property type="component" value="Chromosome"/>
</dbReference>
<organism evidence="1 2">
    <name type="scientific">Paenibacillus roseopurpureus</name>
    <dbReference type="NCBI Taxonomy" id="2918901"/>
    <lineage>
        <taxon>Bacteria</taxon>
        <taxon>Bacillati</taxon>
        <taxon>Bacillota</taxon>
        <taxon>Bacilli</taxon>
        <taxon>Bacillales</taxon>
        <taxon>Paenibacillaceae</taxon>
        <taxon>Paenibacillus</taxon>
    </lineage>
</organism>
<protein>
    <recommendedName>
        <fullName evidence="3">VOC domain-containing protein</fullName>
    </recommendedName>
</protein>
<evidence type="ECO:0000313" key="2">
    <source>
        <dbReference type="Proteomes" id="UP001304650"/>
    </source>
</evidence>
<dbReference type="Gene3D" id="3.10.180.10">
    <property type="entry name" value="2,3-Dihydroxybiphenyl 1,2-Dioxygenase, domain 1"/>
    <property type="match status" value="1"/>
</dbReference>
<gene>
    <name evidence="1" type="ORF">MJB10_21585</name>
</gene>
<evidence type="ECO:0008006" key="3">
    <source>
        <dbReference type="Google" id="ProtNLM"/>
    </source>
</evidence>
<reference evidence="1" key="1">
    <citation type="submission" date="2022-02" db="EMBL/GenBank/DDBJ databases">
        <title>Paenibacillus sp. MBLB1832 Whole Genome Shotgun Sequencing.</title>
        <authorList>
            <person name="Hwang C.Y."/>
            <person name="Cho E.-S."/>
            <person name="Seo M.-J."/>
        </authorList>
    </citation>
    <scope>NUCLEOTIDE SEQUENCE</scope>
    <source>
        <strain evidence="1">MBLB1832</strain>
    </source>
</reference>
<dbReference type="SUPFAM" id="SSF54593">
    <property type="entry name" value="Glyoxalase/Bleomycin resistance protein/Dihydroxybiphenyl dioxygenase"/>
    <property type="match status" value="1"/>
</dbReference>
<sequence length="134" mass="15145">MDILNRIDCNFIPVINILESIDWYVNKLGCKFMWHDGGYAALNVTLNNPIEGQGNIKLGQAMITLVQADEVNPLYFTFDGRKHPIINFYSKDIIYTHQTLKDNGVEVSPINDYGSLKGMDFVDINGHLMGICSF</sequence>
<accession>A0AA96RHW2</accession>
<dbReference type="AlphaFoldDB" id="A0AA96RHW2"/>
<dbReference type="KEGG" id="proo:MJB10_21585"/>
<dbReference type="RefSeq" id="WP_314798265.1">
    <property type="nucleotide sequence ID" value="NZ_CP130319.1"/>
</dbReference>
<dbReference type="EMBL" id="CP130319">
    <property type="protein sequence ID" value="WNR43668.1"/>
    <property type="molecule type" value="Genomic_DNA"/>
</dbReference>
<dbReference type="InterPro" id="IPR029068">
    <property type="entry name" value="Glyas_Bleomycin-R_OHBP_Dase"/>
</dbReference>
<evidence type="ECO:0000313" key="1">
    <source>
        <dbReference type="EMBL" id="WNR43668.1"/>
    </source>
</evidence>
<name>A0AA96RHW2_9BACL</name>